<name>A0A4U9FA24_GIBZA</name>
<proteinExistence type="predicted"/>
<dbReference type="AlphaFoldDB" id="A0A4U9FA24"/>
<dbReference type="EMBL" id="CAAKMV010000196">
    <property type="protein sequence ID" value="VIO64203.1"/>
    <property type="molecule type" value="Genomic_DNA"/>
</dbReference>
<sequence length="100" mass="10743">MGEPMHSPASRFSIAMELQFDQPAWPASQAWSEESADLIGGRNDSIETNLCGDIPVPFFASSTTGSDLSWVHETVSAASSCCHRLPTKPPNELIAQLGPQ</sequence>
<accession>A0A4U9FA24</accession>
<reference evidence="1" key="1">
    <citation type="submission" date="2019-04" db="EMBL/GenBank/DDBJ databases">
        <authorList>
            <person name="Melise S."/>
            <person name="Noan J."/>
            <person name="Okalmin O."/>
        </authorList>
    </citation>
    <scope>NUCLEOTIDE SEQUENCE</scope>
    <source>
        <strain evidence="1">FN9</strain>
    </source>
</reference>
<protein>
    <submittedName>
        <fullName evidence="1">Uncharacterized protein</fullName>
    </submittedName>
</protein>
<gene>
    <name evidence="1" type="ORF">FUG_LOCUS562348</name>
</gene>
<evidence type="ECO:0000313" key="1">
    <source>
        <dbReference type="EMBL" id="VIO64203.1"/>
    </source>
</evidence>
<organism evidence="1">
    <name type="scientific">Gibberella zeae</name>
    <name type="common">Wheat head blight fungus</name>
    <name type="synonym">Fusarium graminearum</name>
    <dbReference type="NCBI Taxonomy" id="5518"/>
    <lineage>
        <taxon>Eukaryota</taxon>
        <taxon>Fungi</taxon>
        <taxon>Dikarya</taxon>
        <taxon>Ascomycota</taxon>
        <taxon>Pezizomycotina</taxon>
        <taxon>Sordariomycetes</taxon>
        <taxon>Hypocreomycetidae</taxon>
        <taxon>Hypocreales</taxon>
        <taxon>Nectriaceae</taxon>
        <taxon>Fusarium</taxon>
    </lineage>
</organism>